<protein>
    <recommendedName>
        <fullName evidence="4">Ubiquinone biosynthesis monooxygenase UbiB</fullName>
    </recommendedName>
</protein>
<dbReference type="EMBL" id="LZYE01000322">
    <property type="protein sequence ID" value="OFC30629.1"/>
    <property type="molecule type" value="Genomic_DNA"/>
</dbReference>
<evidence type="ECO:0008006" key="4">
    <source>
        <dbReference type="Google" id="ProtNLM"/>
    </source>
</evidence>
<sequence>MPPASPAPLLTASGAAPGADRTAFTRDMGEALEQYYAVAAAQAPSFAEIVNQFSRLGQRYKLRILRQFLFAFRAFIIVESVARDLDARFNMLATLQAFTPHLLARQFLPDMTEAFPGAYRALFTLRRALTRLPVSLTRALQQLAKGELTVTVANAPMEEIPQHLDRASNRLSLSLIIAAVIIGSSLVMAFHTGPHYLGIPLLGLLGYSVASALGLWWVIAILRSGKF</sequence>
<evidence type="ECO:0000256" key="1">
    <source>
        <dbReference type="SAM" id="Phobius"/>
    </source>
</evidence>
<comment type="caution">
    <text evidence="2">The sequence shown here is derived from an EMBL/GenBank/DDBJ whole genome shotgun (WGS) entry which is preliminary data.</text>
</comment>
<feature type="transmembrane region" description="Helical" evidence="1">
    <location>
        <begin position="197"/>
        <end position="222"/>
    </location>
</feature>
<keyword evidence="1" id="KW-0812">Transmembrane</keyword>
<gene>
    <name evidence="2" type="ORF">BAE27_11430</name>
</gene>
<dbReference type="AlphaFoldDB" id="A0A1E7YKP6"/>
<keyword evidence="1" id="KW-0472">Membrane</keyword>
<evidence type="ECO:0000313" key="3">
    <source>
        <dbReference type="Proteomes" id="UP000175616"/>
    </source>
</evidence>
<name>A0A1E7YKP6_9PROT</name>
<accession>A0A1E7YKP6</accession>
<organism evidence="2 3">
    <name type="scientific">Acidithiobacillus caldus</name>
    <dbReference type="NCBI Taxonomy" id="33059"/>
    <lineage>
        <taxon>Bacteria</taxon>
        <taxon>Pseudomonadati</taxon>
        <taxon>Pseudomonadota</taxon>
        <taxon>Acidithiobacillia</taxon>
        <taxon>Acidithiobacillales</taxon>
        <taxon>Acidithiobacillaceae</taxon>
        <taxon>Acidithiobacillus</taxon>
    </lineage>
</organism>
<keyword evidence="1" id="KW-1133">Transmembrane helix</keyword>
<proteinExistence type="predicted"/>
<reference evidence="2 3" key="1">
    <citation type="submission" date="2016-06" db="EMBL/GenBank/DDBJ databases">
        <title>Gene turnover analysis identifies the evolutionary adaptation of the extremophile Acidithiobacillus caldus.</title>
        <authorList>
            <person name="Zhang X."/>
        </authorList>
    </citation>
    <scope>NUCLEOTIDE SEQUENCE [LARGE SCALE GENOMIC DNA]</scope>
    <source>
        <strain evidence="2 3">DX</strain>
    </source>
</reference>
<evidence type="ECO:0000313" key="2">
    <source>
        <dbReference type="EMBL" id="OFC30629.1"/>
    </source>
</evidence>
<feature type="transmembrane region" description="Helical" evidence="1">
    <location>
        <begin position="171"/>
        <end position="191"/>
    </location>
</feature>
<dbReference type="Proteomes" id="UP000175616">
    <property type="component" value="Unassembled WGS sequence"/>
</dbReference>